<proteinExistence type="predicted"/>
<dbReference type="EMBL" id="NIGF01000030">
    <property type="protein sequence ID" value="PQV62534.1"/>
    <property type="molecule type" value="Genomic_DNA"/>
</dbReference>
<organism evidence="1 2">
    <name type="scientific">Abditibacterium utsteinense</name>
    <dbReference type="NCBI Taxonomy" id="1960156"/>
    <lineage>
        <taxon>Bacteria</taxon>
        <taxon>Pseudomonadati</taxon>
        <taxon>Abditibacteriota</taxon>
        <taxon>Abditibacteriia</taxon>
        <taxon>Abditibacteriales</taxon>
        <taxon>Abditibacteriaceae</taxon>
        <taxon>Abditibacterium</taxon>
    </lineage>
</organism>
<sequence>MKTMLSPQNQPFQKRWLMFLLRPADLIQLLEIVSNPTNQFASGALPPDIRVEDVFYDEGENYLGIMLESEFFEAVEVRMNGALMQASWPRAVFALDDAADDLSDDELQQQELWGEPVLNSQVPTQAPFKSFVEELQDAATRDFRLRALTFAASDLLSILRSNSSRSLPVFPSYPPETRVIGAVAAERIASWTLFLEHDSFESCKVGQEGDLVHVEIPGENEQMFRIGLPGATLKRRLDLDFD</sequence>
<accession>A0A2S8SP20</accession>
<keyword evidence="2" id="KW-1185">Reference proteome</keyword>
<dbReference type="InParanoid" id="A0A2S8SP20"/>
<protein>
    <submittedName>
        <fullName evidence="1">Uncharacterized protein</fullName>
    </submittedName>
</protein>
<reference evidence="1 2" key="1">
    <citation type="journal article" date="2018" name="Syst. Appl. Microbiol.">
        <title>Abditibacterium utsteinense sp. nov., the first cultivated member of candidate phylum FBP, isolated from ice-free Antarctic soil samples.</title>
        <authorList>
            <person name="Tahon G."/>
            <person name="Tytgat B."/>
            <person name="Lebbe L."/>
            <person name="Carlier A."/>
            <person name="Willems A."/>
        </authorList>
    </citation>
    <scope>NUCLEOTIDE SEQUENCE [LARGE SCALE GENOMIC DNA]</scope>
    <source>
        <strain evidence="1 2">LMG 29911</strain>
    </source>
</reference>
<evidence type="ECO:0000313" key="2">
    <source>
        <dbReference type="Proteomes" id="UP000237684"/>
    </source>
</evidence>
<evidence type="ECO:0000313" key="1">
    <source>
        <dbReference type="EMBL" id="PQV62534.1"/>
    </source>
</evidence>
<gene>
    <name evidence="1" type="ORF">B1R32_13021</name>
</gene>
<comment type="caution">
    <text evidence="1">The sequence shown here is derived from an EMBL/GenBank/DDBJ whole genome shotgun (WGS) entry which is preliminary data.</text>
</comment>
<dbReference type="Proteomes" id="UP000237684">
    <property type="component" value="Unassembled WGS sequence"/>
</dbReference>
<name>A0A2S8SP20_9BACT</name>
<dbReference type="AlphaFoldDB" id="A0A2S8SP20"/>